<protein>
    <recommendedName>
        <fullName evidence="3">DUF4157 domain-containing protein</fullName>
    </recommendedName>
</protein>
<evidence type="ECO:0000313" key="2">
    <source>
        <dbReference type="Proteomes" id="UP000471298"/>
    </source>
</evidence>
<dbReference type="InParanoid" id="A0A6N7EWZ9"/>
<dbReference type="RefSeq" id="WP_152810446.1">
    <property type="nucleotide sequence ID" value="NZ_WHNW01000007.1"/>
</dbReference>
<name>A0A6N7EWZ9_9GAMM</name>
<comment type="caution">
    <text evidence="1">The sequence shown here is derived from an EMBL/GenBank/DDBJ whole genome shotgun (WGS) entry which is preliminary data.</text>
</comment>
<proteinExistence type="predicted"/>
<dbReference type="EMBL" id="WHNW01000007">
    <property type="protein sequence ID" value="MPV86453.1"/>
    <property type="molecule type" value="Genomic_DNA"/>
</dbReference>
<gene>
    <name evidence="1" type="ORF">GCU85_06880</name>
</gene>
<evidence type="ECO:0000313" key="1">
    <source>
        <dbReference type="EMBL" id="MPV86453.1"/>
    </source>
</evidence>
<keyword evidence="2" id="KW-1185">Reference proteome</keyword>
<reference evidence="1 2" key="1">
    <citation type="submission" date="2019-10" db="EMBL/GenBank/DDBJ databases">
        <title>Cardiobacteriales fam. a chemoheterotrophic member of the order Cardiobacteriales, and proposal of Cardiobacteriales fam. nov.</title>
        <authorList>
            <person name="Wang C."/>
        </authorList>
    </citation>
    <scope>NUCLEOTIDE SEQUENCE [LARGE SCALE GENOMIC DNA]</scope>
    <source>
        <strain evidence="1 2">ML27</strain>
    </source>
</reference>
<evidence type="ECO:0008006" key="3">
    <source>
        <dbReference type="Google" id="ProtNLM"/>
    </source>
</evidence>
<accession>A0A6N7EWZ9</accession>
<dbReference type="AlphaFoldDB" id="A0A6N7EWZ9"/>
<dbReference type="Proteomes" id="UP000471298">
    <property type="component" value="Unassembled WGS sequence"/>
</dbReference>
<sequence length="195" mass="22316">MGCLIFLSACTFVKVGLTNEERKEILNPPKPVTEYVDNHLDEVITFLQSHKNQFALDEKNKLSNCMLSRAKLVGVVNPENIDIIITKNIPIPDEGHPLYEFYHTVLGVESGFVGGLTFDNVIYLHPFFAESYEIYIHELVHVAQYQRFGLEDMLRKYLIDASIVNYSRIPFETEAMVRTANLTETNLKSCKTLLK</sequence>
<organism evidence="1 2">
    <name type="scientific">Ostreibacterium oceani</name>
    <dbReference type="NCBI Taxonomy" id="2654998"/>
    <lineage>
        <taxon>Bacteria</taxon>
        <taxon>Pseudomonadati</taxon>
        <taxon>Pseudomonadota</taxon>
        <taxon>Gammaproteobacteria</taxon>
        <taxon>Cardiobacteriales</taxon>
        <taxon>Ostreibacteriaceae</taxon>
        <taxon>Ostreibacterium</taxon>
    </lineage>
</organism>